<comment type="function">
    <text evidence="12">RNA polymerase that catalyzes the synthesis of short RNA molecules used as primers for DNA polymerase during DNA replication.</text>
</comment>
<dbReference type="InterPro" id="IPR013264">
    <property type="entry name" value="DNAG_N"/>
</dbReference>
<keyword evidence="11 12" id="KW-0804">Transcription</keyword>
<proteinExistence type="inferred from homology"/>
<keyword evidence="7 12" id="KW-0863">Zinc-finger</keyword>
<dbReference type="OrthoDB" id="9803773at2"/>
<evidence type="ECO:0000256" key="11">
    <source>
        <dbReference type="ARBA" id="ARBA00023163"/>
    </source>
</evidence>
<dbReference type="GO" id="GO:0003677">
    <property type="term" value="F:DNA binding"/>
    <property type="evidence" value="ECO:0007669"/>
    <property type="project" value="UniProtKB-KW"/>
</dbReference>
<dbReference type="GO" id="GO:0000428">
    <property type="term" value="C:DNA-directed RNA polymerase complex"/>
    <property type="evidence" value="ECO:0007669"/>
    <property type="project" value="UniProtKB-KW"/>
</dbReference>
<comment type="caution">
    <text evidence="15">The sequence shown here is derived from an EMBL/GenBank/DDBJ whole genome shotgun (WGS) entry which is preliminary data.</text>
</comment>
<dbReference type="RefSeq" id="WP_051697616.1">
    <property type="nucleotide sequence ID" value="NZ_CP017057.1"/>
</dbReference>
<dbReference type="FunFam" id="3.40.1360.10:FF:000002">
    <property type="entry name" value="DNA primase"/>
    <property type="match status" value="1"/>
</dbReference>
<dbReference type="Pfam" id="PF13662">
    <property type="entry name" value="Toprim_4"/>
    <property type="match status" value="1"/>
</dbReference>
<evidence type="ECO:0000256" key="5">
    <source>
        <dbReference type="ARBA" id="ARBA00022705"/>
    </source>
</evidence>
<evidence type="ECO:0000256" key="4">
    <source>
        <dbReference type="ARBA" id="ARBA00022695"/>
    </source>
</evidence>
<dbReference type="PANTHER" id="PTHR30313">
    <property type="entry name" value="DNA PRIMASE"/>
    <property type="match status" value="1"/>
</dbReference>
<dbReference type="KEGG" id="elq:Ga0102493_112616"/>
<dbReference type="NCBIfam" id="TIGR01391">
    <property type="entry name" value="dnaG"/>
    <property type="match status" value="1"/>
</dbReference>
<dbReference type="GO" id="GO:0003899">
    <property type="term" value="F:DNA-directed RNA polymerase activity"/>
    <property type="evidence" value="ECO:0007669"/>
    <property type="project" value="UniProtKB-UniRule"/>
</dbReference>
<keyword evidence="2 12" id="KW-0639">Primosome</keyword>
<feature type="zinc finger region" description="CHC2-type" evidence="12">
    <location>
        <begin position="38"/>
        <end position="62"/>
    </location>
</feature>
<dbReference type="AlphaFoldDB" id="A0A074N1U5"/>
<evidence type="ECO:0000256" key="7">
    <source>
        <dbReference type="ARBA" id="ARBA00022771"/>
    </source>
</evidence>
<evidence type="ECO:0000313" key="16">
    <source>
        <dbReference type="Proteomes" id="UP000027866"/>
    </source>
</evidence>
<dbReference type="GO" id="GO:0006269">
    <property type="term" value="P:DNA replication, synthesis of primer"/>
    <property type="evidence" value="ECO:0007669"/>
    <property type="project" value="UniProtKB-UniRule"/>
</dbReference>
<keyword evidence="3 12" id="KW-0808">Transferase</keyword>
<feature type="compositionally biased region" description="Low complexity" evidence="13">
    <location>
        <begin position="616"/>
        <end position="629"/>
    </location>
</feature>
<dbReference type="GO" id="GO:1990077">
    <property type="term" value="C:primosome complex"/>
    <property type="evidence" value="ECO:0007669"/>
    <property type="project" value="UniProtKB-KW"/>
</dbReference>
<evidence type="ECO:0000256" key="6">
    <source>
        <dbReference type="ARBA" id="ARBA00022723"/>
    </source>
</evidence>
<evidence type="ECO:0000256" key="12">
    <source>
        <dbReference type="HAMAP-Rule" id="MF_00974"/>
    </source>
</evidence>
<comment type="similarity">
    <text evidence="12">Belongs to the DnaG primase family.</text>
</comment>
<keyword evidence="4 12" id="KW-0548">Nucleotidyltransferase</keyword>
<comment type="subunit">
    <text evidence="12">Monomer. Interacts with DnaB.</text>
</comment>
<keyword evidence="10 12" id="KW-0238">DNA-binding</keyword>
<evidence type="ECO:0000256" key="2">
    <source>
        <dbReference type="ARBA" id="ARBA00022515"/>
    </source>
</evidence>
<keyword evidence="1 12" id="KW-0240">DNA-directed RNA polymerase</keyword>
<feature type="region of interest" description="Disordered" evidence="13">
    <location>
        <begin position="602"/>
        <end position="642"/>
    </location>
</feature>
<dbReference type="PANTHER" id="PTHR30313:SF2">
    <property type="entry name" value="DNA PRIMASE"/>
    <property type="match status" value="1"/>
</dbReference>
<dbReference type="InterPro" id="IPR002694">
    <property type="entry name" value="Znf_CHC2"/>
</dbReference>
<keyword evidence="8 12" id="KW-0862">Zinc</keyword>
<evidence type="ECO:0000256" key="13">
    <source>
        <dbReference type="SAM" id="MobiDB-lite"/>
    </source>
</evidence>
<reference evidence="15 16" key="1">
    <citation type="submission" date="2014-04" db="EMBL/GenBank/DDBJ databases">
        <title>A comprehensive comparison of genomes of Erythrobacter spp. Strains.</title>
        <authorList>
            <person name="Zheng Q."/>
        </authorList>
    </citation>
    <scope>NUCLEOTIDE SEQUENCE [LARGE SCALE GENOMIC DNA]</scope>
    <source>
        <strain evidence="15 16">DSM 8509</strain>
    </source>
</reference>
<feature type="compositionally biased region" description="Low complexity" evidence="13">
    <location>
        <begin position="425"/>
        <end position="439"/>
    </location>
</feature>
<keyword evidence="5 12" id="KW-0235">DNA replication</keyword>
<evidence type="ECO:0000256" key="8">
    <source>
        <dbReference type="ARBA" id="ARBA00022833"/>
    </source>
</evidence>
<name>A0A074N1U5_9SPHN</name>
<keyword evidence="6 12" id="KW-0479">Metal-binding</keyword>
<dbReference type="GO" id="GO:0005737">
    <property type="term" value="C:cytoplasm"/>
    <property type="evidence" value="ECO:0007669"/>
    <property type="project" value="TreeGrafter"/>
</dbReference>
<dbReference type="InterPro" id="IPR030846">
    <property type="entry name" value="DnaG_bac"/>
</dbReference>
<evidence type="ECO:0000259" key="14">
    <source>
        <dbReference type="PROSITE" id="PS50880"/>
    </source>
</evidence>
<dbReference type="InterPro" id="IPR050219">
    <property type="entry name" value="DnaG_primase"/>
</dbReference>
<dbReference type="FunFam" id="3.90.580.10:FF:000001">
    <property type="entry name" value="DNA primase"/>
    <property type="match status" value="1"/>
</dbReference>
<organism evidence="15 16">
    <name type="scientific">Erythrobacter litoralis</name>
    <dbReference type="NCBI Taxonomy" id="39960"/>
    <lineage>
        <taxon>Bacteria</taxon>
        <taxon>Pseudomonadati</taxon>
        <taxon>Pseudomonadota</taxon>
        <taxon>Alphaproteobacteria</taxon>
        <taxon>Sphingomonadales</taxon>
        <taxon>Erythrobacteraceae</taxon>
        <taxon>Erythrobacter/Porphyrobacter group</taxon>
        <taxon>Erythrobacter</taxon>
    </lineage>
</organism>
<dbReference type="Gene3D" id="3.90.980.10">
    <property type="entry name" value="DNA primase, catalytic core, N-terminal domain"/>
    <property type="match status" value="1"/>
</dbReference>
<evidence type="ECO:0000256" key="10">
    <source>
        <dbReference type="ARBA" id="ARBA00023125"/>
    </source>
</evidence>
<dbReference type="PATRIC" id="fig|39960.10.peg.1713"/>
<dbReference type="Pfam" id="PF01807">
    <property type="entry name" value="Zn_ribbon_DnaG"/>
    <property type="match status" value="1"/>
</dbReference>
<evidence type="ECO:0000256" key="3">
    <source>
        <dbReference type="ARBA" id="ARBA00022679"/>
    </source>
</evidence>
<dbReference type="CDD" id="cd03364">
    <property type="entry name" value="TOPRIM_DnaG_primases"/>
    <property type="match status" value="1"/>
</dbReference>
<gene>
    <name evidence="12" type="primary">dnaG</name>
    <name evidence="15" type="ORF">EH32_07230</name>
</gene>
<dbReference type="InterPro" id="IPR036977">
    <property type="entry name" value="DNA_primase_Znf_CHC2"/>
</dbReference>
<dbReference type="EC" id="2.7.7.101" evidence="12"/>
<feature type="domain" description="Toprim" evidence="14">
    <location>
        <begin position="255"/>
        <end position="337"/>
    </location>
</feature>
<dbReference type="Gene3D" id="3.40.1360.10">
    <property type="match status" value="1"/>
</dbReference>
<dbReference type="SMART" id="SM00400">
    <property type="entry name" value="ZnF_CHCC"/>
    <property type="match status" value="1"/>
</dbReference>
<sequence length="642" mass="70003">MTITPQWKDELRARITLSSVIQRTTKLTKAGREWKACCPFHSENTPSFTVSDDKGFYHCFGCGAHGDVISWMIEQRGLAFMDAIKELAAEAGMEVPAPDPVAAQRAEQRATLIDVTSAAQDWFVQQLSGENGRAALDYLKGRGFTSATCREFGFGYAPEDKQALARALSRFEDEMLVDTGMRIRSDDGAMYDRFRGRVMLPIHDARGRVIAFGGRILDKREGVAKYLNSPDTPLFDKGRTLYNLHRAAPSSRQSGRVIVVEGYMDVVALAQAGFPDAVAPLGTALTETQLEMLWRMVERPLLCFDGDAAGQKAAMRAIARALPLLKPSRTLGIVRLPAGLDPDDLVREKGAQAMEALLAEPASLLDTLWEYERDAHSLDSPEAKAGLKARLMEHVDRIADTDIRALYRRELLDRFSAFAYPPRPQRAAPQAGRWQGGPARTPALSPEARKALRAVIEGGARSSLMAAVMAGFVRHPQWIAGHVEALSRLARHDPKAAPAIESLIELSETLDSHGRNAISLPQGIPAPPVDNRYAFLREGTTPDEAREELAEAVALLVERPALEAALAATIARFDSDPEGSFAEQVRLREQLTTVDERLKAFGRRKAAPAVRDRDPAAAAAGSDETALAAGNSTDPPATGARE</sequence>
<dbReference type="SUPFAM" id="SSF57783">
    <property type="entry name" value="Zinc beta-ribbon"/>
    <property type="match status" value="1"/>
</dbReference>
<dbReference type="Gene3D" id="3.90.580.10">
    <property type="entry name" value="Zinc finger, CHC2-type domain"/>
    <property type="match status" value="1"/>
</dbReference>
<dbReference type="EMBL" id="JMIX01000003">
    <property type="protein sequence ID" value="KEO98890.1"/>
    <property type="molecule type" value="Genomic_DNA"/>
</dbReference>
<dbReference type="SMART" id="SM00493">
    <property type="entry name" value="TOPRIM"/>
    <property type="match status" value="1"/>
</dbReference>
<accession>A0A074N1U5</accession>
<evidence type="ECO:0000256" key="1">
    <source>
        <dbReference type="ARBA" id="ARBA00022478"/>
    </source>
</evidence>
<dbReference type="InterPro" id="IPR006171">
    <property type="entry name" value="TOPRIM_dom"/>
</dbReference>
<dbReference type="InterPro" id="IPR034151">
    <property type="entry name" value="TOPRIM_DnaG_bac"/>
</dbReference>
<dbReference type="Pfam" id="PF08275">
    <property type="entry name" value="DNAG_N"/>
    <property type="match status" value="1"/>
</dbReference>
<dbReference type="Proteomes" id="UP000027866">
    <property type="component" value="Unassembled WGS sequence"/>
</dbReference>
<evidence type="ECO:0000256" key="9">
    <source>
        <dbReference type="ARBA" id="ARBA00022842"/>
    </source>
</evidence>
<keyword evidence="16" id="KW-1185">Reference proteome</keyword>
<dbReference type="SUPFAM" id="SSF56731">
    <property type="entry name" value="DNA primase core"/>
    <property type="match status" value="1"/>
</dbReference>
<dbReference type="GO" id="GO:0008270">
    <property type="term" value="F:zinc ion binding"/>
    <property type="evidence" value="ECO:0007669"/>
    <property type="project" value="UniProtKB-UniRule"/>
</dbReference>
<protein>
    <recommendedName>
        <fullName evidence="12">DNA primase</fullName>
        <ecNumber evidence="12">2.7.7.101</ecNumber>
    </recommendedName>
</protein>
<comment type="cofactor">
    <cofactor evidence="12">
        <name>Zn(2+)</name>
        <dbReference type="ChEBI" id="CHEBI:29105"/>
    </cofactor>
    <text evidence="12">Binds 1 zinc ion per monomer.</text>
</comment>
<comment type="domain">
    <text evidence="12">Contains an N-terminal zinc-binding domain, a central core domain that contains the primase activity, and a C-terminal DnaB-binding domain.</text>
</comment>
<evidence type="ECO:0000313" key="15">
    <source>
        <dbReference type="EMBL" id="KEO98890.1"/>
    </source>
</evidence>
<feature type="region of interest" description="Disordered" evidence="13">
    <location>
        <begin position="423"/>
        <end position="443"/>
    </location>
</feature>
<dbReference type="InterPro" id="IPR037068">
    <property type="entry name" value="DNA_primase_core_N_sf"/>
</dbReference>
<keyword evidence="9" id="KW-0460">Magnesium</keyword>
<dbReference type="HAMAP" id="MF_00974">
    <property type="entry name" value="DNA_primase_DnaG"/>
    <property type="match status" value="1"/>
</dbReference>
<dbReference type="InterPro" id="IPR006295">
    <property type="entry name" value="DNA_primase_DnaG"/>
</dbReference>
<dbReference type="PROSITE" id="PS50880">
    <property type="entry name" value="TOPRIM"/>
    <property type="match status" value="1"/>
</dbReference>
<comment type="catalytic activity">
    <reaction evidence="12">
        <text>ssDNA + n NTP = ssDNA/pppN(pN)n-1 hybrid + (n-1) diphosphate.</text>
        <dbReference type="EC" id="2.7.7.101"/>
    </reaction>
</comment>